<protein>
    <recommendedName>
        <fullName evidence="5">Methyltransferase</fullName>
        <ecNumber evidence="5">2.1.1.-</ecNumber>
    </recommendedName>
</protein>
<accession>A0A9D2I0M8</accession>
<reference evidence="7" key="1">
    <citation type="journal article" date="2021" name="PeerJ">
        <title>Extensive microbial diversity within the chicken gut microbiome revealed by metagenomics and culture.</title>
        <authorList>
            <person name="Gilroy R."/>
            <person name="Ravi A."/>
            <person name="Getino M."/>
            <person name="Pursley I."/>
            <person name="Horton D.L."/>
            <person name="Alikhan N.F."/>
            <person name="Baker D."/>
            <person name="Gharbi K."/>
            <person name="Hall N."/>
            <person name="Watson M."/>
            <person name="Adriaenssens E.M."/>
            <person name="Foster-Nyarko E."/>
            <person name="Jarju S."/>
            <person name="Secka A."/>
            <person name="Antonio M."/>
            <person name="Oren A."/>
            <person name="Chaudhuri R.R."/>
            <person name="La Ragione R."/>
            <person name="Hildebrand F."/>
            <person name="Pallen M.J."/>
        </authorList>
    </citation>
    <scope>NUCLEOTIDE SEQUENCE</scope>
    <source>
        <strain evidence="7">CHK171-505</strain>
    </source>
</reference>
<dbReference type="PROSITE" id="PS00092">
    <property type="entry name" value="N6_MTASE"/>
    <property type="match status" value="1"/>
</dbReference>
<evidence type="ECO:0000256" key="1">
    <source>
        <dbReference type="ARBA" id="ARBA00006594"/>
    </source>
</evidence>
<dbReference type="GO" id="GO:0032259">
    <property type="term" value="P:methylation"/>
    <property type="evidence" value="ECO:0007669"/>
    <property type="project" value="UniProtKB-KW"/>
</dbReference>
<proteinExistence type="inferred from homology"/>
<keyword evidence="4" id="KW-0680">Restriction system</keyword>
<dbReference type="InterPro" id="IPR002941">
    <property type="entry name" value="DNA_methylase_N4/N6"/>
</dbReference>
<comment type="similarity">
    <text evidence="1 5">Belongs to the N(4)/N(6)-methyltransferase family.</text>
</comment>
<dbReference type="GO" id="GO:0003677">
    <property type="term" value="F:DNA binding"/>
    <property type="evidence" value="ECO:0007669"/>
    <property type="project" value="InterPro"/>
</dbReference>
<evidence type="ECO:0000259" key="6">
    <source>
        <dbReference type="Pfam" id="PF01555"/>
    </source>
</evidence>
<dbReference type="SUPFAM" id="SSF53335">
    <property type="entry name" value="S-adenosyl-L-methionine-dependent methyltransferases"/>
    <property type="match status" value="1"/>
</dbReference>
<dbReference type="InterPro" id="IPR029063">
    <property type="entry name" value="SAM-dependent_MTases_sf"/>
</dbReference>
<evidence type="ECO:0000313" key="8">
    <source>
        <dbReference type="Proteomes" id="UP000886856"/>
    </source>
</evidence>
<keyword evidence="2" id="KW-0489">Methyltransferase</keyword>
<dbReference type="InterPro" id="IPR002052">
    <property type="entry name" value="DNA_methylase_N6_adenine_CS"/>
</dbReference>
<dbReference type="AlphaFoldDB" id="A0A9D2I0M8"/>
<dbReference type="EC" id="2.1.1.-" evidence="5"/>
<dbReference type="Gene3D" id="3.40.50.150">
    <property type="entry name" value="Vaccinia Virus protein VP39"/>
    <property type="match status" value="2"/>
</dbReference>
<dbReference type="GO" id="GO:0008170">
    <property type="term" value="F:N-methyltransferase activity"/>
    <property type="evidence" value="ECO:0007669"/>
    <property type="project" value="InterPro"/>
</dbReference>
<evidence type="ECO:0000256" key="2">
    <source>
        <dbReference type="ARBA" id="ARBA00022603"/>
    </source>
</evidence>
<evidence type="ECO:0000256" key="3">
    <source>
        <dbReference type="ARBA" id="ARBA00022679"/>
    </source>
</evidence>
<dbReference type="Proteomes" id="UP000886856">
    <property type="component" value="Unassembled WGS sequence"/>
</dbReference>
<dbReference type="GO" id="GO:0009307">
    <property type="term" value="P:DNA restriction-modification system"/>
    <property type="evidence" value="ECO:0007669"/>
    <property type="project" value="UniProtKB-KW"/>
</dbReference>
<dbReference type="PRINTS" id="PR00508">
    <property type="entry name" value="S21N4MTFRASE"/>
</dbReference>
<name>A0A9D2I0M8_9LACT</name>
<evidence type="ECO:0000256" key="4">
    <source>
        <dbReference type="ARBA" id="ARBA00022747"/>
    </source>
</evidence>
<feature type="domain" description="DNA methylase N-4/N-6" evidence="6">
    <location>
        <begin position="144"/>
        <end position="213"/>
    </location>
</feature>
<evidence type="ECO:0000256" key="5">
    <source>
        <dbReference type="RuleBase" id="RU362026"/>
    </source>
</evidence>
<gene>
    <name evidence="7" type="ORF">H9948_07145</name>
</gene>
<keyword evidence="3" id="KW-0808">Transferase</keyword>
<comment type="caution">
    <text evidence="7">The sequence shown here is derived from an EMBL/GenBank/DDBJ whole genome shotgun (WGS) entry which is preliminary data.</text>
</comment>
<sequence>MSCFYNGDCVEGMKKMPDKYFDLAIVDPPYGGAGTDWEDKTNGRFGGHFKKYKIERTGGKWAEKYGKKIKTWDIAPDKDYFDELFRVSKNQIIWGGNYFNEYLPSNRNFIIWKKLTISETFTMAMVEYAWTSISGNAKVFEFAPQGKKDDPRFHPTQKPIELYTWLLNTYANENDKILDTHVGSGSSLIACYRGGYDYTGFEIDEDYYRQANERIEKEKNQLTLFDMN</sequence>
<dbReference type="EMBL" id="DWYW01000164">
    <property type="protein sequence ID" value="HJA90551.1"/>
    <property type="molecule type" value="Genomic_DNA"/>
</dbReference>
<evidence type="ECO:0000313" key="7">
    <source>
        <dbReference type="EMBL" id="HJA90551.1"/>
    </source>
</evidence>
<dbReference type="InterPro" id="IPR001091">
    <property type="entry name" value="RM_Methyltransferase"/>
</dbReference>
<reference evidence="7" key="2">
    <citation type="submission" date="2021-04" db="EMBL/GenBank/DDBJ databases">
        <authorList>
            <person name="Gilroy R."/>
        </authorList>
    </citation>
    <scope>NUCLEOTIDE SEQUENCE</scope>
    <source>
        <strain evidence="7">CHK171-505</strain>
    </source>
</reference>
<organism evidence="7 8">
    <name type="scientific">Candidatus Jeotgalibaca merdavium</name>
    <dbReference type="NCBI Taxonomy" id="2838627"/>
    <lineage>
        <taxon>Bacteria</taxon>
        <taxon>Bacillati</taxon>
        <taxon>Bacillota</taxon>
        <taxon>Bacilli</taxon>
        <taxon>Lactobacillales</taxon>
        <taxon>Carnobacteriaceae</taxon>
        <taxon>Jeotgalibaca</taxon>
    </lineage>
</organism>
<dbReference type="Pfam" id="PF01555">
    <property type="entry name" value="N6_N4_Mtase"/>
    <property type="match status" value="1"/>
</dbReference>